<feature type="transmembrane region" description="Helical" evidence="9">
    <location>
        <begin position="289"/>
        <end position="313"/>
    </location>
</feature>
<reference evidence="11 12" key="1">
    <citation type="submission" date="2020-08" db="EMBL/GenBank/DDBJ databases">
        <title>Sequencing the genomes of 1000 actinobacteria strains.</title>
        <authorList>
            <person name="Klenk H.-P."/>
        </authorList>
    </citation>
    <scope>NUCLEOTIDE SEQUENCE [LARGE SCALE GENOMIC DNA]</scope>
    <source>
        <strain evidence="11 12">DSM 43851</strain>
    </source>
</reference>
<feature type="transmembrane region" description="Helical" evidence="9">
    <location>
        <begin position="21"/>
        <end position="40"/>
    </location>
</feature>
<dbReference type="Gene3D" id="1.20.1740.10">
    <property type="entry name" value="Amino acid/polyamine transporter I"/>
    <property type="match status" value="1"/>
</dbReference>
<feature type="transmembrane region" description="Helical" evidence="9">
    <location>
        <begin position="127"/>
        <end position="148"/>
    </location>
</feature>
<feature type="transmembrane region" description="Helical" evidence="9">
    <location>
        <begin position="361"/>
        <end position="382"/>
    </location>
</feature>
<gene>
    <name evidence="11" type="ORF">BJ998_003970</name>
</gene>
<evidence type="ECO:0000313" key="12">
    <source>
        <dbReference type="Proteomes" id="UP000585638"/>
    </source>
</evidence>
<feature type="transmembrane region" description="Helical" evidence="9">
    <location>
        <begin position="86"/>
        <end position="107"/>
    </location>
</feature>
<evidence type="ECO:0000256" key="8">
    <source>
        <dbReference type="ARBA" id="ARBA00023136"/>
    </source>
</evidence>
<accession>A0A7W9KJ50</accession>
<evidence type="ECO:0000256" key="7">
    <source>
        <dbReference type="ARBA" id="ARBA00022989"/>
    </source>
</evidence>
<feature type="domain" description="Amino acid permease/ SLC12A" evidence="10">
    <location>
        <begin position="19"/>
        <end position="455"/>
    </location>
</feature>
<dbReference type="PROSITE" id="PS00218">
    <property type="entry name" value="AMINO_ACID_PERMEASE_1"/>
    <property type="match status" value="1"/>
</dbReference>
<keyword evidence="12" id="KW-1185">Reference proteome</keyword>
<comment type="subcellular location">
    <subcellularLocation>
        <location evidence="1">Cell membrane</location>
        <topology evidence="1">Multi-pass membrane protein</topology>
    </subcellularLocation>
</comment>
<evidence type="ECO:0000256" key="9">
    <source>
        <dbReference type="SAM" id="Phobius"/>
    </source>
</evidence>
<proteinExistence type="inferred from homology"/>
<dbReference type="PANTHER" id="PTHR43495:SF1">
    <property type="entry name" value="L-ASPARAGINE PERMEASE"/>
    <property type="match status" value="1"/>
</dbReference>
<evidence type="ECO:0000313" key="11">
    <source>
        <dbReference type="EMBL" id="MBB5892774.1"/>
    </source>
</evidence>
<feature type="transmembrane region" description="Helical" evidence="9">
    <location>
        <begin position="432"/>
        <end position="451"/>
    </location>
</feature>
<feature type="transmembrane region" description="Helical" evidence="9">
    <location>
        <begin position="334"/>
        <end position="355"/>
    </location>
</feature>
<dbReference type="GO" id="GO:0055085">
    <property type="term" value="P:transmembrane transport"/>
    <property type="evidence" value="ECO:0007669"/>
    <property type="project" value="InterPro"/>
</dbReference>
<dbReference type="PIRSF" id="PIRSF006060">
    <property type="entry name" value="AA_transporter"/>
    <property type="match status" value="1"/>
</dbReference>
<sequence>MDSSHGGEGYAKSLGNRQVQMIAMGGAIGVGLFLGAGGRLHTAGPGLILSYALCGAAAFFVMRALGELVLYRPSSGSFITYAREFIGPWAGFAAGWMYWLNWAMAGIAEITAVGVYVHRWLPDLPQWITALIALGALLAVNLVSVKLFGELEFWFSVIKVTAIIAFLLVGIGLVVSATSVGGHPAGPANLVADGGSFFPHGFGITLIVMQAVVFAYAGIELVGIAAGEAKDPAKVMPKAINGVLWRIGIFYVGSVLLLAMLLPSSLYANGVSPFVTVFSNLGVPWVADVMNAIVLTAALSSCNSGLYSTGRVLRSLADRKEAPAFTGKMSANHVPYGGVLFTSLIYLGGVVLNYFVPSEAFDIVTAISSLGVVTVWAMVLIAQMRMRKAALRGELVRPSYRMPGAPVTNWIALAFLGLIVVMMGFAGGAEEIAFYSIPGIIAVIALGWWLVSRRRPEPDPLPAPALVEAAP</sequence>
<dbReference type="Pfam" id="PF00324">
    <property type="entry name" value="AA_permease"/>
    <property type="match status" value="1"/>
</dbReference>
<evidence type="ECO:0000256" key="2">
    <source>
        <dbReference type="ARBA" id="ARBA00008583"/>
    </source>
</evidence>
<keyword evidence="7 9" id="KW-1133">Transmembrane helix</keyword>
<keyword evidence="6" id="KW-0029">Amino-acid transport</keyword>
<feature type="transmembrane region" description="Helical" evidence="9">
    <location>
        <begin position="201"/>
        <end position="222"/>
    </location>
</feature>
<dbReference type="AlphaFoldDB" id="A0A7W9KJ50"/>
<dbReference type="RefSeq" id="WP_376775877.1">
    <property type="nucleotide sequence ID" value="NZ_BAAAWY010000001.1"/>
</dbReference>
<feature type="transmembrane region" description="Helical" evidence="9">
    <location>
        <begin position="407"/>
        <end position="426"/>
    </location>
</feature>
<feature type="transmembrane region" description="Helical" evidence="9">
    <location>
        <begin position="243"/>
        <end position="269"/>
    </location>
</feature>
<comment type="caution">
    <text evidence="11">The sequence shown here is derived from an EMBL/GenBank/DDBJ whole genome shotgun (WGS) entry which is preliminary data.</text>
</comment>
<evidence type="ECO:0000256" key="5">
    <source>
        <dbReference type="ARBA" id="ARBA00022692"/>
    </source>
</evidence>
<organism evidence="11 12">
    <name type="scientific">Kutzneria kofuensis</name>
    <dbReference type="NCBI Taxonomy" id="103725"/>
    <lineage>
        <taxon>Bacteria</taxon>
        <taxon>Bacillati</taxon>
        <taxon>Actinomycetota</taxon>
        <taxon>Actinomycetes</taxon>
        <taxon>Pseudonocardiales</taxon>
        <taxon>Pseudonocardiaceae</taxon>
        <taxon>Kutzneria</taxon>
    </lineage>
</organism>
<feature type="transmembrane region" description="Helical" evidence="9">
    <location>
        <begin position="46"/>
        <end position="65"/>
    </location>
</feature>
<keyword evidence="5 9" id="KW-0812">Transmembrane</keyword>
<dbReference type="EMBL" id="JACHIR010000001">
    <property type="protein sequence ID" value="MBB5892774.1"/>
    <property type="molecule type" value="Genomic_DNA"/>
</dbReference>
<keyword evidence="3" id="KW-0813">Transport</keyword>
<evidence type="ECO:0000256" key="3">
    <source>
        <dbReference type="ARBA" id="ARBA00022448"/>
    </source>
</evidence>
<name>A0A7W9KJ50_9PSEU</name>
<comment type="similarity">
    <text evidence="2">Belongs to the amino acid-polyamine-organocation (APC) superfamily. Amino acid transporter (AAT) (TC 2.A.3.1) family.</text>
</comment>
<dbReference type="FunFam" id="1.20.1740.10:FF:000001">
    <property type="entry name" value="Amino acid permease"/>
    <property type="match status" value="1"/>
</dbReference>
<evidence type="ECO:0000256" key="6">
    <source>
        <dbReference type="ARBA" id="ARBA00022970"/>
    </source>
</evidence>
<dbReference type="InterPro" id="IPR004840">
    <property type="entry name" value="Amino_acid_permease_CS"/>
</dbReference>
<dbReference type="GO" id="GO:0005886">
    <property type="term" value="C:plasma membrane"/>
    <property type="evidence" value="ECO:0007669"/>
    <property type="project" value="UniProtKB-SubCell"/>
</dbReference>
<evidence type="ECO:0000256" key="1">
    <source>
        <dbReference type="ARBA" id="ARBA00004651"/>
    </source>
</evidence>
<dbReference type="Proteomes" id="UP000585638">
    <property type="component" value="Unassembled WGS sequence"/>
</dbReference>
<evidence type="ECO:0000259" key="10">
    <source>
        <dbReference type="Pfam" id="PF00324"/>
    </source>
</evidence>
<keyword evidence="8 9" id="KW-0472">Membrane</keyword>
<feature type="transmembrane region" description="Helical" evidence="9">
    <location>
        <begin position="160"/>
        <end position="181"/>
    </location>
</feature>
<dbReference type="InterPro" id="IPR004841">
    <property type="entry name" value="AA-permease/SLC12A_dom"/>
</dbReference>
<dbReference type="GO" id="GO:0006865">
    <property type="term" value="P:amino acid transport"/>
    <property type="evidence" value="ECO:0007669"/>
    <property type="project" value="UniProtKB-KW"/>
</dbReference>
<protein>
    <submittedName>
        <fullName evidence="11">L-asparagine permease</fullName>
    </submittedName>
</protein>
<evidence type="ECO:0000256" key="4">
    <source>
        <dbReference type="ARBA" id="ARBA00022475"/>
    </source>
</evidence>
<keyword evidence="4" id="KW-1003">Cell membrane</keyword>
<dbReference type="PANTHER" id="PTHR43495">
    <property type="entry name" value="GABA PERMEASE"/>
    <property type="match status" value="1"/>
</dbReference>